<organism evidence="17 18">
    <name type="scientific">Byssochlamys spectabilis</name>
    <name type="common">Paecilomyces variotii</name>
    <dbReference type="NCBI Taxonomy" id="264951"/>
    <lineage>
        <taxon>Eukaryota</taxon>
        <taxon>Fungi</taxon>
        <taxon>Dikarya</taxon>
        <taxon>Ascomycota</taxon>
        <taxon>Pezizomycotina</taxon>
        <taxon>Eurotiomycetes</taxon>
        <taxon>Eurotiomycetidae</taxon>
        <taxon>Eurotiales</taxon>
        <taxon>Thermoascaceae</taxon>
        <taxon>Paecilomyces</taxon>
    </lineage>
</organism>
<dbReference type="AlphaFoldDB" id="A0A443I205"/>
<keyword evidence="12" id="KW-0472">Membrane</keyword>
<dbReference type="CDD" id="cd24141">
    <property type="entry name" value="NDUFS5-like"/>
    <property type="match status" value="1"/>
</dbReference>
<comment type="subcellular location">
    <subcellularLocation>
        <location evidence="3">Mitochondrion inner membrane</location>
        <topology evidence="3">Peripheral membrane protein</topology>
    </subcellularLocation>
    <subcellularLocation>
        <location evidence="2">Mitochondrion intermembrane space</location>
    </subcellularLocation>
</comment>
<evidence type="ECO:0000256" key="11">
    <source>
        <dbReference type="ARBA" id="ARBA00023128"/>
    </source>
</evidence>
<dbReference type="VEuPathDB" id="FungiDB:C8Q69DRAFT_504742"/>
<reference evidence="17 18" key="1">
    <citation type="journal article" date="2018" name="Front. Microbiol.">
        <title>Genomic and genetic insights into a cosmopolitan fungus, Paecilomyces variotii (Eurotiales).</title>
        <authorList>
            <person name="Urquhart A.S."/>
            <person name="Mondo S.J."/>
            <person name="Makela M.R."/>
            <person name="Hane J.K."/>
            <person name="Wiebenga A."/>
            <person name="He G."/>
            <person name="Mihaltcheva S."/>
            <person name="Pangilinan J."/>
            <person name="Lipzen A."/>
            <person name="Barry K."/>
            <person name="de Vries R.P."/>
            <person name="Grigoriev I.V."/>
            <person name="Idnurm A."/>
        </authorList>
    </citation>
    <scope>NUCLEOTIDE SEQUENCE [LARGE SCALE GENOMIC DNA]</scope>
    <source>
        <strain evidence="17 18">CBS 101075</strain>
    </source>
</reference>
<evidence type="ECO:0000256" key="16">
    <source>
        <dbReference type="PIRSR" id="PIRSR619342-50"/>
    </source>
</evidence>
<feature type="disulfide bond" evidence="16">
    <location>
        <begin position="14"/>
        <end position="49"/>
    </location>
</feature>
<comment type="similarity">
    <text evidence="4">Belongs to the complex I NDUFS5 subunit family.</text>
</comment>
<dbReference type="Pfam" id="PF10200">
    <property type="entry name" value="Ndufs5"/>
    <property type="match status" value="1"/>
</dbReference>
<keyword evidence="9" id="KW-0999">Mitochondrion inner membrane</keyword>
<evidence type="ECO:0000256" key="1">
    <source>
        <dbReference type="ARBA" id="ARBA00003195"/>
    </source>
</evidence>
<evidence type="ECO:0000256" key="8">
    <source>
        <dbReference type="ARBA" id="ARBA00022660"/>
    </source>
</evidence>
<dbReference type="GO" id="GO:0005758">
    <property type="term" value="C:mitochondrial intermembrane space"/>
    <property type="evidence" value="ECO:0007669"/>
    <property type="project" value="UniProtKB-SubCell"/>
</dbReference>
<protein>
    <recommendedName>
        <fullName evidence="6">NADH dehydrogenase [ubiquinone] iron-sulfur protein 5</fullName>
    </recommendedName>
    <alternativeName>
        <fullName evidence="14">Complex I-15 kDa</fullName>
    </alternativeName>
    <alternativeName>
        <fullName evidence="15">NADH-ubiquinone oxidoreductase 15 kDa subunit</fullName>
    </alternativeName>
</protein>
<evidence type="ECO:0000256" key="2">
    <source>
        <dbReference type="ARBA" id="ARBA00004569"/>
    </source>
</evidence>
<gene>
    <name evidence="17" type="ORF">C8Q69DRAFT_504742</name>
</gene>
<evidence type="ECO:0000256" key="12">
    <source>
        <dbReference type="ARBA" id="ARBA00023136"/>
    </source>
</evidence>
<dbReference type="Proteomes" id="UP000283841">
    <property type="component" value="Unassembled WGS sequence"/>
</dbReference>
<sequence>MASGYGLNGGPSRCFAFWQELLGCYVVNGGEGDTGKKKCIPAYEDYYECLHHKKEVRMETRDSHPPLLPSTDQGRRAMLEICSLNDETLTIDDWQNQALRTMKMQAAYRKAEAAHPRENAPKAEQIRSLGLIGKEEETAAVLKA</sequence>
<evidence type="ECO:0000256" key="10">
    <source>
        <dbReference type="ARBA" id="ARBA00022982"/>
    </source>
</evidence>
<keyword evidence="8" id="KW-0679">Respiratory chain</keyword>
<dbReference type="GO" id="GO:0005743">
    <property type="term" value="C:mitochondrial inner membrane"/>
    <property type="evidence" value="ECO:0007669"/>
    <property type="project" value="UniProtKB-SubCell"/>
</dbReference>
<evidence type="ECO:0000256" key="9">
    <source>
        <dbReference type="ARBA" id="ARBA00022792"/>
    </source>
</evidence>
<keyword evidence="13 16" id="KW-1015">Disulfide bond</keyword>
<dbReference type="InterPro" id="IPR019342">
    <property type="entry name" value="NADH_UbQ_OxRdtase_FeS-su5"/>
</dbReference>
<evidence type="ECO:0000256" key="6">
    <source>
        <dbReference type="ARBA" id="ARBA00013482"/>
    </source>
</evidence>
<accession>A0A443I205</accession>
<name>A0A443I205_BYSSP</name>
<keyword evidence="10" id="KW-0249">Electron transport</keyword>
<keyword evidence="18" id="KW-1185">Reference proteome</keyword>
<feature type="disulfide bond" evidence="16">
    <location>
        <begin position="24"/>
        <end position="39"/>
    </location>
</feature>
<evidence type="ECO:0000256" key="7">
    <source>
        <dbReference type="ARBA" id="ARBA00022448"/>
    </source>
</evidence>
<evidence type="ECO:0000256" key="14">
    <source>
        <dbReference type="ARBA" id="ARBA00031222"/>
    </source>
</evidence>
<comment type="caution">
    <text evidence="17">The sequence shown here is derived from an EMBL/GenBank/DDBJ whole genome shotgun (WGS) entry which is preliminary data.</text>
</comment>
<dbReference type="GO" id="GO:0032981">
    <property type="term" value="P:mitochondrial respiratory chain complex I assembly"/>
    <property type="evidence" value="ECO:0007669"/>
    <property type="project" value="TreeGrafter"/>
</dbReference>
<evidence type="ECO:0000256" key="13">
    <source>
        <dbReference type="ARBA" id="ARBA00023157"/>
    </source>
</evidence>
<evidence type="ECO:0000256" key="3">
    <source>
        <dbReference type="ARBA" id="ARBA00004637"/>
    </source>
</evidence>
<evidence type="ECO:0000256" key="4">
    <source>
        <dbReference type="ARBA" id="ARBA00007372"/>
    </source>
</evidence>
<comment type="function">
    <text evidence="1">Accessory subunit of the mitochondrial membrane respiratory chain NADH dehydrogenase (Complex I), that is believed not to be involved in catalysis. Complex I functions in the transfer of electrons from NADH to the respiratory chain. The immediate electron acceptor for the enzyme is believed to be ubiquinone.</text>
</comment>
<evidence type="ECO:0000256" key="5">
    <source>
        <dbReference type="ARBA" id="ARBA00011261"/>
    </source>
</evidence>
<dbReference type="EMBL" id="RCNU01000002">
    <property type="protein sequence ID" value="RWQ98094.1"/>
    <property type="molecule type" value="Genomic_DNA"/>
</dbReference>
<comment type="subunit">
    <text evidence="5">Mammalian complex I is composed of 45 different subunits. This is a component of the iron-sulfur (IP) fragment of the enzyme.</text>
</comment>
<keyword evidence="11" id="KW-0496">Mitochondrion</keyword>
<keyword evidence="7" id="KW-0813">Transport</keyword>
<dbReference type="PANTHER" id="PTHR15224">
    <property type="entry name" value="NADH DEHYDROGENASE [UBIQUINONE] IRON-SULFUR PROTEIN 5"/>
    <property type="match status" value="1"/>
</dbReference>
<evidence type="ECO:0000256" key="15">
    <source>
        <dbReference type="ARBA" id="ARBA00032739"/>
    </source>
</evidence>
<dbReference type="RefSeq" id="XP_028487739.1">
    <property type="nucleotide sequence ID" value="XM_028632625.1"/>
</dbReference>
<proteinExistence type="inferred from homology"/>
<dbReference type="GeneID" id="39601902"/>
<dbReference type="PANTHER" id="PTHR15224:SF1">
    <property type="entry name" value="NADH DEHYDROGENASE [UBIQUINONE] IRON-SULFUR PROTEIN 5"/>
    <property type="match status" value="1"/>
</dbReference>
<dbReference type="STRING" id="264951.A0A443I205"/>
<evidence type="ECO:0000313" key="17">
    <source>
        <dbReference type="EMBL" id="RWQ98094.1"/>
    </source>
</evidence>
<evidence type="ECO:0000313" key="18">
    <source>
        <dbReference type="Proteomes" id="UP000283841"/>
    </source>
</evidence>